<dbReference type="InterPro" id="IPR049713">
    <property type="entry name" value="Pr6Pr-like"/>
</dbReference>
<keyword evidence="1" id="KW-1133">Transmembrane helix</keyword>
<evidence type="ECO:0000313" key="3">
    <source>
        <dbReference type="Proteomes" id="UP000285317"/>
    </source>
</evidence>
<name>A0A3T0SWW9_9MICO</name>
<evidence type="ECO:0000256" key="1">
    <source>
        <dbReference type="SAM" id="Phobius"/>
    </source>
</evidence>
<dbReference type="RefSeq" id="WP_127886001.1">
    <property type="nucleotide sequence ID" value="NZ_CP028137.1"/>
</dbReference>
<dbReference type="EMBL" id="CP028137">
    <property type="protein sequence ID" value="AZZ50896.1"/>
    <property type="molecule type" value="Genomic_DNA"/>
</dbReference>
<keyword evidence="1" id="KW-0812">Transmembrane</keyword>
<dbReference type="NCBIfam" id="NF038065">
    <property type="entry name" value="Pr6Pr"/>
    <property type="match status" value="1"/>
</dbReference>
<accession>A0A3T0SWW9</accession>
<feature type="transmembrane region" description="Helical" evidence="1">
    <location>
        <begin position="18"/>
        <end position="36"/>
    </location>
</feature>
<feature type="transmembrane region" description="Helical" evidence="1">
    <location>
        <begin position="147"/>
        <end position="167"/>
    </location>
</feature>
<keyword evidence="1" id="KW-0472">Membrane</keyword>
<proteinExistence type="predicted"/>
<protein>
    <recommendedName>
        <fullName evidence="4">F420-dependent oxidoreductase</fullName>
    </recommendedName>
</protein>
<organism evidence="2 3">
    <name type="scientific">Rathayibacter festucae DSM 15932</name>
    <dbReference type="NCBI Taxonomy" id="1328866"/>
    <lineage>
        <taxon>Bacteria</taxon>
        <taxon>Bacillati</taxon>
        <taxon>Actinomycetota</taxon>
        <taxon>Actinomycetes</taxon>
        <taxon>Micrococcales</taxon>
        <taxon>Microbacteriaceae</taxon>
        <taxon>Rathayibacter</taxon>
    </lineage>
</organism>
<sequence length="217" mass="23089">MTPPSPALGTRTTRIPVAVLRLVVALTVLAAVFGTALDTASRTPIVPVNFFGYFTIQGNILLAIVLLITAAVALGDRPQGPLLTLVRGAATSWILVVGIVYNTLLIGTAGGVTLPWANTVLHVVFPIYGLLDWLLVADRPALPWRRLWVVTVYPIVWLVVVLVRGATDGWVPYPFLDPANGYGAVAIAVLIVAVAFVLSGALVWALSRVRLIGDRPA</sequence>
<feature type="transmembrane region" description="Helical" evidence="1">
    <location>
        <begin position="179"/>
        <end position="206"/>
    </location>
</feature>
<gene>
    <name evidence="2" type="ORF">C1I64_01740</name>
</gene>
<feature type="transmembrane region" description="Helical" evidence="1">
    <location>
        <begin position="82"/>
        <end position="104"/>
    </location>
</feature>
<reference evidence="2 3" key="1">
    <citation type="submission" date="2018-03" db="EMBL/GenBank/DDBJ databases">
        <title>Bacteriophage NCPPB3778 and a type I-E CRISPR drive the evolution of the US Biological Select Agent, Rathayibacter toxicus.</title>
        <authorList>
            <person name="Davis E.W.II."/>
            <person name="Tabima J.F."/>
            <person name="Weisberg A.J."/>
            <person name="Dantas Lopes L."/>
            <person name="Wiseman M.S."/>
            <person name="Wiseman M.S."/>
            <person name="Pupko T."/>
            <person name="Belcher M.S."/>
            <person name="Sechler A.J."/>
            <person name="Tancos M.A."/>
            <person name="Schroeder B.K."/>
            <person name="Murray T.D."/>
            <person name="Luster D.G."/>
            <person name="Schneider W.L."/>
            <person name="Rogers E."/>
            <person name="Andreote F.D."/>
            <person name="Grunwald N.J."/>
            <person name="Putnam M.L."/>
            <person name="Chang J.H."/>
        </authorList>
    </citation>
    <scope>NUCLEOTIDE SEQUENCE [LARGE SCALE GENOMIC DNA]</scope>
    <source>
        <strain evidence="2 3">DSM 15932</strain>
    </source>
</reference>
<dbReference type="KEGG" id="rfs:C1I64_01740"/>
<dbReference type="Proteomes" id="UP000285317">
    <property type="component" value="Chromosome"/>
</dbReference>
<dbReference type="AlphaFoldDB" id="A0A3T0SWW9"/>
<evidence type="ECO:0008006" key="4">
    <source>
        <dbReference type="Google" id="ProtNLM"/>
    </source>
</evidence>
<feature type="transmembrane region" description="Helical" evidence="1">
    <location>
        <begin position="56"/>
        <end position="75"/>
    </location>
</feature>
<evidence type="ECO:0000313" key="2">
    <source>
        <dbReference type="EMBL" id="AZZ50896.1"/>
    </source>
</evidence>